<dbReference type="GO" id="GO:0061908">
    <property type="term" value="C:phagophore"/>
    <property type="evidence" value="ECO:0007669"/>
    <property type="project" value="TreeGrafter"/>
</dbReference>
<organism evidence="1 2">
    <name type="scientific">Oldenlandia corymbosa var. corymbosa</name>
    <dbReference type="NCBI Taxonomy" id="529605"/>
    <lineage>
        <taxon>Eukaryota</taxon>
        <taxon>Viridiplantae</taxon>
        <taxon>Streptophyta</taxon>
        <taxon>Embryophyta</taxon>
        <taxon>Tracheophyta</taxon>
        <taxon>Spermatophyta</taxon>
        <taxon>Magnoliopsida</taxon>
        <taxon>eudicotyledons</taxon>
        <taxon>Gunneridae</taxon>
        <taxon>Pentapetalae</taxon>
        <taxon>asterids</taxon>
        <taxon>lamiids</taxon>
        <taxon>Gentianales</taxon>
        <taxon>Rubiaceae</taxon>
        <taxon>Rubioideae</taxon>
        <taxon>Spermacoceae</taxon>
        <taxon>Hedyotis-Oldenlandia complex</taxon>
        <taxon>Oldenlandia</taxon>
    </lineage>
</organism>
<evidence type="ECO:0000313" key="2">
    <source>
        <dbReference type="Proteomes" id="UP001161247"/>
    </source>
</evidence>
<dbReference type="InterPro" id="IPR053273">
    <property type="entry name" value="CST_Regulator"/>
</dbReference>
<dbReference type="GO" id="GO:0006950">
    <property type="term" value="P:response to stress"/>
    <property type="evidence" value="ECO:0007669"/>
    <property type="project" value="TreeGrafter"/>
</dbReference>
<proteinExistence type="predicted"/>
<name>A0AAV1BW22_OLDCO</name>
<dbReference type="Proteomes" id="UP001161247">
    <property type="component" value="Chromosome 1"/>
</dbReference>
<dbReference type="PANTHER" id="PTHR34659">
    <property type="entry name" value="BNAA05G11610D PROTEIN"/>
    <property type="match status" value="1"/>
</dbReference>
<protein>
    <submittedName>
        <fullName evidence="1">OLC1v1021344C2</fullName>
    </submittedName>
</protein>
<dbReference type="AlphaFoldDB" id="A0AAV1BW22"/>
<accession>A0AAV1BW22</accession>
<dbReference type="PANTHER" id="PTHR34659:SF1">
    <property type="entry name" value="PROTEIN EGT2"/>
    <property type="match status" value="1"/>
</dbReference>
<sequence length="360" mass="40083">MDKTFSWFENVLDKFDNFSSDINDIINQVPFEYAENQLLKAGANVKQFCSEFVEEMLPETIINTLKEKPSPSVAEQMRTDINEEPTKAPSDDSSPFPMDIIENEHYDSPFETGTNIGKDLCFEELRIRDIEVSQVEAYNHDGECHENLPQSSSSNPPAKLLQLGELLDRHSADPKVELSTVTSPSSMFAGVGELSDTADEKISDVKKEHPAVPLDNSKVTPGCNVNLYPENQGIPLGHEVRTGSSDSNGESDVIKAKEIEDNHDVKATELIEDKCTMLDTRKLCLAPDLIEETFICQGTVCKSCSTMQFDKECGCRRISRAVDGDAESVTYGGNSEFEQLFRGESELPEQDFSESDWVIV</sequence>
<dbReference type="GO" id="GO:0005776">
    <property type="term" value="C:autophagosome"/>
    <property type="evidence" value="ECO:0007669"/>
    <property type="project" value="TreeGrafter"/>
</dbReference>
<keyword evidence="2" id="KW-1185">Reference proteome</keyword>
<gene>
    <name evidence="1" type="ORF">OLC1_LOCUS167</name>
</gene>
<dbReference type="EMBL" id="OX459118">
    <property type="protein sequence ID" value="CAI9087306.1"/>
    <property type="molecule type" value="Genomic_DNA"/>
</dbReference>
<evidence type="ECO:0000313" key="1">
    <source>
        <dbReference type="EMBL" id="CAI9087306.1"/>
    </source>
</evidence>
<reference evidence="1" key="1">
    <citation type="submission" date="2023-03" db="EMBL/GenBank/DDBJ databases">
        <authorList>
            <person name="Julca I."/>
        </authorList>
    </citation>
    <scope>NUCLEOTIDE SEQUENCE</scope>
</reference>